<gene>
    <name evidence="4" type="primary">gloA_2</name>
    <name evidence="4" type="ORF">NCTC13159_04334</name>
</gene>
<dbReference type="Proteomes" id="UP000254589">
    <property type="component" value="Unassembled WGS sequence"/>
</dbReference>
<dbReference type="PROSITE" id="PS51819">
    <property type="entry name" value="VOC"/>
    <property type="match status" value="1"/>
</dbReference>
<evidence type="ECO:0000313" key="4">
    <source>
        <dbReference type="EMBL" id="SUA92796.1"/>
    </source>
</evidence>
<dbReference type="EMBL" id="UGSJ01000001">
    <property type="protein sequence ID" value="SUA92796.1"/>
    <property type="molecule type" value="Genomic_DNA"/>
</dbReference>
<dbReference type="EC" id="4.4.1.5" evidence="4"/>
<dbReference type="RefSeq" id="WP_052267395.1">
    <property type="nucleotide sequence ID" value="NZ_CP010310.2"/>
</dbReference>
<comment type="caution">
    <text evidence="4">The sequence shown here is derived from an EMBL/GenBank/DDBJ whole genome shotgun (WGS) entry which is preliminary data.</text>
</comment>
<dbReference type="GO" id="GO:0004462">
    <property type="term" value="F:lactoylglutathione lyase activity"/>
    <property type="evidence" value="ECO:0007669"/>
    <property type="project" value="UniProtKB-EC"/>
</dbReference>
<dbReference type="GO" id="GO:0046491">
    <property type="term" value="P:L-methylmalonyl-CoA metabolic process"/>
    <property type="evidence" value="ECO:0007669"/>
    <property type="project" value="TreeGrafter"/>
</dbReference>
<dbReference type="Pfam" id="PF00903">
    <property type="entry name" value="Glyoxalase"/>
    <property type="match status" value="1"/>
</dbReference>
<evidence type="ECO:0000259" key="3">
    <source>
        <dbReference type="PROSITE" id="PS51819"/>
    </source>
</evidence>
<feature type="domain" description="VOC" evidence="3">
    <location>
        <begin position="26"/>
        <end position="154"/>
    </location>
</feature>
<dbReference type="InterPro" id="IPR029068">
    <property type="entry name" value="Glyas_Bleomycin-R_OHBP_Dase"/>
</dbReference>
<evidence type="ECO:0000256" key="1">
    <source>
        <dbReference type="ARBA" id="ARBA00022723"/>
    </source>
</evidence>
<keyword evidence="4" id="KW-0456">Lyase</keyword>
<dbReference type="GO" id="GO:0046872">
    <property type="term" value="F:metal ion binding"/>
    <property type="evidence" value="ECO:0007669"/>
    <property type="project" value="UniProtKB-KW"/>
</dbReference>
<protein>
    <submittedName>
        <fullName evidence="4">Lactoylglutathione lyase</fullName>
        <ecNumber evidence="4">4.4.1.5</ecNumber>
    </submittedName>
</protein>
<accession>A0AAJ5D2E0</accession>
<evidence type="ECO:0000256" key="2">
    <source>
        <dbReference type="SAM" id="MobiDB-lite"/>
    </source>
</evidence>
<dbReference type="InterPro" id="IPR004360">
    <property type="entry name" value="Glyas_Fos-R_dOase_dom"/>
</dbReference>
<dbReference type="PANTHER" id="PTHR43048:SF3">
    <property type="entry name" value="METHYLMALONYL-COA EPIMERASE, MITOCHONDRIAL"/>
    <property type="match status" value="1"/>
</dbReference>
<dbReference type="PANTHER" id="PTHR43048">
    <property type="entry name" value="METHYLMALONYL-COA EPIMERASE"/>
    <property type="match status" value="1"/>
</dbReference>
<dbReference type="AlphaFoldDB" id="A0AAJ5D2E0"/>
<dbReference type="InterPro" id="IPR051785">
    <property type="entry name" value="MMCE/EMCE_epimerase"/>
</dbReference>
<dbReference type="GO" id="GO:0004493">
    <property type="term" value="F:methylmalonyl-CoA epimerase activity"/>
    <property type="evidence" value="ECO:0007669"/>
    <property type="project" value="TreeGrafter"/>
</dbReference>
<reference evidence="4 5" key="1">
    <citation type="submission" date="2018-06" db="EMBL/GenBank/DDBJ databases">
        <authorList>
            <consortium name="Pathogen Informatics"/>
            <person name="Doyle S."/>
        </authorList>
    </citation>
    <scope>NUCLEOTIDE SEQUENCE [LARGE SCALE GENOMIC DNA]</scope>
    <source>
        <strain evidence="4 5">NCTC13159</strain>
    </source>
</reference>
<feature type="region of interest" description="Disordered" evidence="2">
    <location>
        <begin position="1"/>
        <end position="20"/>
    </location>
</feature>
<dbReference type="SUPFAM" id="SSF54593">
    <property type="entry name" value="Glyoxalase/Bleomycin resistance protein/Dihydroxybiphenyl dioxygenase"/>
    <property type="match status" value="1"/>
</dbReference>
<dbReference type="InterPro" id="IPR037523">
    <property type="entry name" value="VOC_core"/>
</dbReference>
<dbReference type="Gene3D" id="3.10.180.10">
    <property type="entry name" value="2,3-Dihydroxybiphenyl 1,2-Dioxygenase, domain 1"/>
    <property type="match status" value="1"/>
</dbReference>
<proteinExistence type="predicted"/>
<evidence type="ECO:0000313" key="5">
    <source>
        <dbReference type="Proteomes" id="UP000254589"/>
    </source>
</evidence>
<name>A0AAJ5D2E0_PANPU</name>
<dbReference type="CDD" id="cd06587">
    <property type="entry name" value="VOC"/>
    <property type="match status" value="1"/>
</dbReference>
<keyword evidence="1" id="KW-0479">Metal-binding</keyword>
<sequence length="161" mass="18343">MNEQRDLGTLQVVDEPPPKAPPFHLRAHHCGISIPDLERSIAWYRKYLGFAVEYRTNMPAVPFKGAFMRRDSTRIELFEIPDAARLPAERRDPVADLKTHGTKHLALEVDDLNATFQWLTRQGVDVAFPPFESHGLAGCYIRDPDGILIELIEHRDGRGFI</sequence>
<organism evidence="4 5">
    <name type="scientific">Pandoraea pulmonicola</name>
    <dbReference type="NCBI Taxonomy" id="93221"/>
    <lineage>
        <taxon>Bacteria</taxon>
        <taxon>Pseudomonadati</taxon>
        <taxon>Pseudomonadota</taxon>
        <taxon>Betaproteobacteria</taxon>
        <taxon>Burkholderiales</taxon>
        <taxon>Burkholderiaceae</taxon>
        <taxon>Pandoraea</taxon>
    </lineage>
</organism>